<dbReference type="Proteomes" id="UP001357223">
    <property type="component" value="Chromosome"/>
</dbReference>
<protein>
    <submittedName>
        <fullName evidence="3">VanZ family protein</fullName>
    </submittedName>
</protein>
<dbReference type="RefSeq" id="WP_338450192.1">
    <property type="nucleotide sequence ID" value="NZ_CP137640.1"/>
</dbReference>
<dbReference type="EMBL" id="CP137640">
    <property type="protein sequence ID" value="WVX81262.1"/>
    <property type="molecule type" value="Genomic_DNA"/>
</dbReference>
<feature type="transmembrane region" description="Helical" evidence="1">
    <location>
        <begin position="5"/>
        <end position="23"/>
    </location>
</feature>
<dbReference type="InterPro" id="IPR006976">
    <property type="entry name" value="VanZ-like"/>
</dbReference>
<name>A0ABZ2CGZ4_9BACI</name>
<evidence type="ECO:0000256" key="1">
    <source>
        <dbReference type="SAM" id="Phobius"/>
    </source>
</evidence>
<keyword evidence="1" id="KW-1133">Transmembrane helix</keyword>
<dbReference type="NCBIfam" id="NF037970">
    <property type="entry name" value="vanZ_1"/>
    <property type="match status" value="1"/>
</dbReference>
<proteinExistence type="predicted"/>
<organism evidence="3 4">
    <name type="scientific">Niallia oryzisoli</name>
    <dbReference type="NCBI Taxonomy" id="1737571"/>
    <lineage>
        <taxon>Bacteria</taxon>
        <taxon>Bacillati</taxon>
        <taxon>Bacillota</taxon>
        <taxon>Bacilli</taxon>
        <taxon>Bacillales</taxon>
        <taxon>Bacillaceae</taxon>
        <taxon>Niallia</taxon>
    </lineage>
</organism>
<evidence type="ECO:0000259" key="2">
    <source>
        <dbReference type="Pfam" id="PF04892"/>
    </source>
</evidence>
<keyword evidence="4" id="KW-1185">Reference proteome</keyword>
<evidence type="ECO:0000313" key="3">
    <source>
        <dbReference type="EMBL" id="WVX81262.1"/>
    </source>
</evidence>
<feature type="transmembrane region" description="Helical" evidence="1">
    <location>
        <begin position="102"/>
        <end position="120"/>
    </location>
</feature>
<feature type="transmembrane region" description="Helical" evidence="1">
    <location>
        <begin position="70"/>
        <end position="90"/>
    </location>
</feature>
<sequence>MLKILFRLFPFIYIVAVWVMSSMPDDAVVELPDSNWDAGIKESLHLIEFGILYVLFVLALLTFKGLTRKWNIVLMIIASLYGITDEIHQSFVPSRSSSMIDVVKDITGVLVASWIMYGAYHKKRFLKLGKLLRKIEDASTR</sequence>
<feature type="transmembrane region" description="Helical" evidence="1">
    <location>
        <begin position="43"/>
        <end position="63"/>
    </location>
</feature>
<reference evidence="3 4" key="1">
    <citation type="submission" date="2023-10" db="EMBL/GenBank/DDBJ databases">
        <title>Niallia locisalis sp.nov. isolated from a salt pond sample.</title>
        <authorList>
            <person name="Li X.-J."/>
            <person name="Dong L."/>
        </authorList>
    </citation>
    <scope>NUCLEOTIDE SEQUENCE [LARGE SCALE GENOMIC DNA]</scope>
    <source>
        <strain evidence="3 4">DSM 29761</strain>
    </source>
</reference>
<feature type="domain" description="VanZ-like" evidence="2">
    <location>
        <begin position="10"/>
        <end position="117"/>
    </location>
</feature>
<gene>
    <name evidence="3" type="ORF">R4Z09_29615</name>
</gene>
<keyword evidence="1" id="KW-0472">Membrane</keyword>
<dbReference type="PANTHER" id="PTHR28008">
    <property type="entry name" value="DOMAIN PROTEIN, PUTATIVE (AFU_ORTHOLOGUE AFUA_3G10980)-RELATED"/>
    <property type="match status" value="1"/>
</dbReference>
<accession>A0ABZ2CGZ4</accession>
<evidence type="ECO:0000313" key="4">
    <source>
        <dbReference type="Proteomes" id="UP001357223"/>
    </source>
</evidence>
<dbReference type="Pfam" id="PF04892">
    <property type="entry name" value="VanZ"/>
    <property type="match status" value="1"/>
</dbReference>
<dbReference type="PANTHER" id="PTHR28008:SF1">
    <property type="entry name" value="DOMAIN PROTEIN, PUTATIVE (AFU_ORTHOLOGUE AFUA_3G10980)-RELATED"/>
    <property type="match status" value="1"/>
</dbReference>
<keyword evidence="1" id="KW-0812">Transmembrane</keyword>